<gene>
    <name evidence="4" type="ORF">FLL46_06410</name>
</gene>
<proteinExistence type="predicted"/>
<dbReference type="GO" id="GO:0003677">
    <property type="term" value="F:DNA binding"/>
    <property type="evidence" value="ECO:0007669"/>
    <property type="project" value="InterPro"/>
</dbReference>
<keyword evidence="5" id="KW-1185">Reference proteome</keyword>
<dbReference type="InterPro" id="IPR019734">
    <property type="entry name" value="TPR_rpt"/>
</dbReference>
<dbReference type="PANTHER" id="PTHR47756:SF2">
    <property type="entry name" value="BLL6612 PROTEIN"/>
    <property type="match status" value="1"/>
</dbReference>
<dbReference type="InterPro" id="IPR013249">
    <property type="entry name" value="RNA_pol_sigma70_r4_t2"/>
</dbReference>
<feature type="domain" description="RNA polymerase sigma factor 70 region 4 type 2" evidence="2">
    <location>
        <begin position="104"/>
        <end position="155"/>
    </location>
</feature>
<dbReference type="Gene3D" id="1.25.40.10">
    <property type="entry name" value="Tetratricopeptide repeat domain"/>
    <property type="match status" value="1"/>
</dbReference>
<feature type="domain" description="DUF6596" evidence="3">
    <location>
        <begin position="173"/>
        <end position="273"/>
    </location>
</feature>
<dbReference type="InterPro" id="IPR013324">
    <property type="entry name" value="RNA_pol_sigma_r3/r4-like"/>
</dbReference>
<evidence type="ECO:0000313" key="5">
    <source>
        <dbReference type="Proteomes" id="UP000315439"/>
    </source>
</evidence>
<feature type="repeat" description="TPR" evidence="1">
    <location>
        <begin position="354"/>
        <end position="387"/>
    </location>
</feature>
<dbReference type="InterPro" id="IPR013325">
    <property type="entry name" value="RNA_pol_sigma_r2"/>
</dbReference>
<dbReference type="GO" id="GO:0006352">
    <property type="term" value="P:DNA-templated transcription initiation"/>
    <property type="evidence" value="ECO:0007669"/>
    <property type="project" value="InterPro"/>
</dbReference>
<dbReference type="InterPro" id="IPR011990">
    <property type="entry name" value="TPR-like_helical_dom_sf"/>
</dbReference>
<sequence length="404" mass="46157">MINNIIQSSYPQALAKLIGIIKDIHYAEEFLQTAVEQALLNWPAKQPENPVAWLVKVAQNRYIDFYRRNQKQLQLEMLDEPHVLPDLSEEALLLSYNDDLLRLIFTCCHPALNQQTQISLALKHVLGLSVNQIANALVINKTTLEQRLLRAKKKISANNISYQIPAQKHWPQRLSAVLKTIYLLFNEGYFTTENNTLICHDLCREAIRLARLLHGCIKNDAEVIGLLALVLQQDARSPARTDAQGRMILLSDQNRRLWKQANIQEANILVEKALRIGKGTPYAIQAAIATLHNNAASEADTDWRQIYELYRVLISLEDNPVIKLNAAIALAKSGNMSRAIEEVIYLQKPLKNYRHFYTSLAGLYFEDKQFELAKQAYERALTLTQSDNEKNFIQSRLSDCNRLS</sequence>
<dbReference type="RefSeq" id="WP_142892666.1">
    <property type="nucleotide sequence ID" value="NZ_ML660162.1"/>
</dbReference>
<reference evidence="4 5" key="1">
    <citation type="submission" date="2019-07" db="EMBL/GenBank/DDBJ databases">
        <title>Draft genome for Aliikangiella sp. M105.</title>
        <authorList>
            <person name="Wang G."/>
        </authorList>
    </citation>
    <scope>NUCLEOTIDE SEQUENCE [LARGE SCALE GENOMIC DNA]</scope>
    <source>
        <strain evidence="4 5">M105</strain>
    </source>
</reference>
<protein>
    <submittedName>
        <fullName evidence="4">Sigma-70 family RNA polymerase sigma factor</fullName>
    </submittedName>
</protein>
<dbReference type="EMBL" id="VIKS01000004">
    <property type="protein sequence ID" value="TQV88157.1"/>
    <property type="molecule type" value="Genomic_DNA"/>
</dbReference>
<keyword evidence="1" id="KW-0802">TPR repeat</keyword>
<accession>A0A545UFB3</accession>
<evidence type="ECO:0000259" key="2">
    <source>
        <dbReference type="Pfam" id="PF08281"/>
    </source>
</evidence>
<name>A0A545UFB3_9GAMM</name>
<evidence type="ECO:0000313" key="4">
    <source>
        <dbReference type="EMBL" id="TQV88157.1"/>
    </source>
</evidence>
<dbReference type="AlphaFoldDB" id="A0A545UFB3"/>
<evidence type="ECO:0000259" key="3">
    <source>
        <dbReference type="Pfam" id="PF20239"/>
    </source>
</evidence>
<dbReference type="Gene3D" id="1.10.10.10">
    <property type="entry name" value="Winged helix-like DNA-binding domain superfamily/Winged helix DNA-binding domain"/>
    <property type="match status" value="1"/>
</dbReference>
<dbReference type="SUPFAM" id="SSF48452">
    <property type="entry name" value="TPR-like"/>
    <property type="match status" value="1"/>
</dbReference>
<dbReference type="Gene3D" id="1.10.1740.10">
    <property type="match status" value="1"/>
</dbReference>
<dbReference type="SUPFAM" id="SSF88659">
    <property type="entry name" value="Sigma3 and sigma4 domains of RNA polymerase sigma factors"/>
    <property type="match status" value="1"/>
</dbReference>
<organism evidence="4 5">
    <name type="scientific">Aliikangiella coralliicola</name>
    <dbReference type="NCBI Taxonomy" id="2592383"/>
    <lineage>
        <taxon>Bacteria</taxon>
        <taxon>Pseudomonadati</taxon>
        <taxon>Pseudomonadota</taxon>
        <taxon>Gammaproteobacteria</taxon>
        <taxon>Oceanospirillales</taxon>
        <taxon>Pleioneaceae</taxon>
        <taxon>Aliikangiella</taxon>
    </lineage>
</organism>
<dbReference type="OrthoDB" id="9780299at2"/>
<dbReference type="InterPro" id="IPR046531">
    <property type="entry name" value="DUF6596"/>
</dbReference>
<dbReference type="Proteomes" id="UP000315439">
    <property type="component" value="Unassembled WGS sequence"/>
</dbReference>
<evidence type="ECO:0000256" key="1">
    <source>
        <dbReference type="PROSITE-ProRule" id="PRU00339"/>
    </source>
</evidence>
<dbReference type="SUPFAM" id="SSF88946">
    <property type="entry name" value="Sigma2 domain of RNA polymerase sigma factors"/>
    <property type="match status" value="1"/>
</dbReference>
<dbReference type="InterPro" id="IPR014284">
    <property type="entry name" value="RNA_pol_sigma-70_dom"/>
</dbReference>
<dbReference type="PROSITE" id="PS50005">
    <property type="entry name" value="TPR"/>
    <property type="match status" value="1"/>
</dbReference>
<dbReference type="Pfam" id="PF20239">
    <property type="entry name" value="DUF6596"/>
    <property type="match status" value="1"/>
</dbReference>
<dbReference type="NCBIfam" id="TIGR02937">
    <property type="entry name" value="sigma70-ECF"/>
    <property type="match status" value="1"/>
</dbReference>
<dbReference type="Pfam" id="PF08281">
    <property type="entry name" value="Sigma70_r4_2"/>
    <property type="match status" value="1"/>
</dbReference>
<comment type="caution">
    <text evidence="4">The sequence shown here is derived from an EMBL/GenBank/DDBJ whole genome shotgun (WGS) entry which is preliminary data.</text>
</comment>
<dbReference type="InterPro" id="IPR036388">
    <property type="entry name" value="WH-like_DNA-bd_sf"/>
</dbReference>
<dbReference type="GO" id="GO:0016987">
    <property type="term" value="F:sigma factor activity"/>
    <property type="evidence" value="ECO:0007669"/>
    <property type="project" value="InterPro"/>
</dbReference>
<dbReference type="PANTHER" id="PTHR47756">
    <property type="entry name" value="BLL6612 PROTEIN-RELATED"/>
    <property type="match status" value="1"/>
</dbReference>